<dbReference type="Proteomes" id="UP000011704">
    <property type="component" value="Unassembled WGS sequence"/>
</dbReference>
<evidence type="ECO:0000256" key="1">
    <source>
        <dbReference type="ARBA" id="ARBA00001946"/>
    </source>
</evidence>
<keyword evidence="7 19" id="KW-1003">Cell membrane</keyword>
<keyword evidence="9 19" id="KW-0808">Transferase</keyword>
<dbReference type="PANTHER" id="PTHR34148:SF1">
    <property type="entry name" value="ADENOSYLCOBINAMIDE-GDP RIBAZOLETRANSFERASE"/>
    <property type="match status" value="1"/>
</dbReference>
<dbReference type="EC" id="2.7.8.26" evidence="5 19"/>
<feature type="transmembrane region" description="Helical" evidence="19">
    <location>
        <begin position="130"/>
        <end position="150"/>
    </location>
</feature>
<accession>M1YYT2</accession>
<evidence type="ECO:0000256" key="19">
    <source>
        <dbReference type="HAMAP-Rule" id="MF_00719"/>
    </source>
</evidence>
<evidence type="ECO:0000256" key="13">
    <source>
        <dbReference type="ARBA" id="ARBA00023136"/>
    </source>
</evidence>
<dbReference type="UniPathway" id="UPA00148">
    <property type="reaction ID" value="UER00238"/>
</dbReference>
<dbReference type="Pfam" id="PF02654">
    <property type="entry name" value="CobS"/>
    <property type="match status" value="1"/>
</dbReference>
<dbReference type="PANTHER" id="PTHR34148">
    <property type="entry name" value="ADENOSYLCOBINAMIDE-GDP RIBAZOLETRANSFERASE"/>
    <property type="match status" value="1"/>
</dbReference>
<feature type="transmembrane region" description="Helical" evidence="19">
    <location>
        <begin position="102"/>
        <end position="124"/>
    </location>
</feature>
<keyword evidence="10 19" id="KW-0812">Transmembrane</keyword>
<dbReference type="FunCoup" id="M1YYT2">
    <property type="interactions" value="162"/>
</dbReference>
<evidence type="ECO:0000256" key="16">
    <source>
        <dbReference type="ARBA" id="ARBA00032853"/>
    </source>
</evidence>
<keyword evidence="12 19" id="KW-1133">Transmembrane helix</keyword>
<evidence type="ECO:0000256" key="12">
    <source>
        <dbReference type="ARBA" id="ARBA00022989"/>
    </source>
</evidence>
<evidence type="ECO:0000256" key="17">
    <source>
        <dbReference type="ARBA" id="ARBA00048623"/>
    </source>
</evidence>
<evidence type="ECO:0000313" key="20">
    <source>
        <dbReference type="EMBL" id="CCQ90421.1"/>
    </source>
</evidence>
<evidence type="ECO:0000256" key="4">
    <source>
        <dbReference type="ARBA" id="ARBA00010561"/>
    </source>
</evidence>
<evidence type="ECO:0000313" key="21">
    <source>
        <dbReference type="Proteomes" id="UP000011704"/>
    </source>
</evidence>
<dbReference type="GO" id="GO:0005886">
    <property type="term" value="C:plasma membrane"/>
    <property type="evidence" value="ECO:0007669"/>
    <property type="project" value="UniProtKB-SubCell"/>
</dbReference>
<evidence type="ECO:0000256" key="3">
    <source>
        <dbReference type="ARBA" id="ARBA00004663"/>
    </source>
</evidence>
<dbReference type="HAMAP" id="MF_00719">
    <property type="entry name" value="CobS"/>
    <property type="match status" value="1"/>
</dbReference>
<evidence type="ECO:0000256" key="11">
    <source>
        <dbReference type="ARBA" id="ARBA00022842"/>
    </source>
</evidence>
<evidence type="ECO:0000256" key="18">
    <source>
        <dbReference type="ARBA" id="ARBA00049504"/>
    </source>
</evidence>
<name>M1YYT2_NITG3</name>
<dbReference type="GO" id="GO:0008818">
    <property type="term" value="F:cobalamin 5'-phosphate synthase activity"/>
    <property type="evidence" value="ECO:0007669"/>
    <property type="project" value="UniProtKB-UniRule"/>
</dbReference>
<comment type="catalytic activity">
    <reaction evidence="17 19">
        <text>alpha-ribazole + adenosylcob(III)inamide-GDP = adenosylcob(III)alamin + GMP + H(+)</text>
        <dbReference type="Rhea" id="RHEA:16049"/>
        <dbReference type="ChEBI" id="CHEBI:10329"/>
        <dbReference type="ChEBI" id="CHEBI:15378"/>
        <dbReference type="ChEBI" id="CHEBI:18408"/>
        <dbReference type="ChEBI" id="CHEBI:58115"/>
        <dbReference type="ChEBI" id="CHEBI:60487"/>
        <dbReference type="EC" id="2.7.8.26"/>
    </reaction>
</comment>
<comment type="cofactor">
    <cofactor evidence="1 19">
        <name>Mg(2+)</name>
        <dbReference type="ChEBI" id="CHEBI:18420"/>
    </cofactor>
</comment>
<evidence type="ECO:0000256" key="2">
    <source>
        <dbReference type="ARBA" id="ARBA00004651"/>
    </source>
</evidence>
<evidence type="ECO:0000256" key="8">
    <source>
        <dbReference type="ARBA" id="ARBA00022573"/>
    </source>
</evidence>
<feature type="transmembrane region" description="Helical" evidence="19">
    <location>
        <begin position="188"/>
        <end position="209"/>
    </location>
</feature>
<feature type="transmembrane region" description="Helical" evidence="19">
    <location>
        <begin position="30"/>
        <end position="52"/>
    </location>
</feature>
<reference evidence="20 21" key="1">
    <citation type="journal article" date="2013" name="Front. Microbiol.">
        <title>The genome of Nitrospina gracilis illuminates the metabolism and evolution of the major marine nitrite oxidizer.</title>
        <authorList>
            <person name="Luecker S."/>
            <person name="Nowka B."/>
            <person name="Rattei T."/>
            <person name="Spieck E."/>
            <person name="and Daims H."/>
        </authorList>
    </citation>
    <scope>NUCLEOTIDE SEQUENCE [LARGE SCALE GENOMIC DNA]</scope>
    <source>
        <strain evidence="20 21">3/211</strain>
    </source>
</reference>
<dbReference type="RefSeq" id="WP_005007883.1">
    <property type="nucleotide sequence ID" value="NZ_HG422173.1"/>
</dbReference>
<evidence type="ECO:0000256" key="15">
    <source>
        <dbReference type="ARBA" id="ARBA00032605"/>
    </source>
</evidence>
<evidence type="ECO:0000256" key="7">
    <source>
        <dbReference type="ARBA" id="ARBA00022475"/>
    </source>
</evidence>
<dbReference type="InParanoid" id="M1YYT2"/>
<dbReference type="GO" id="GO:0051073">
    <property type="term" value="F:adenosylcobinamide-GDP ribazoletransferase activity"/>
    <property type="evidence" value="ECO:0007669"/>
    <property type="project" value="UniProtKB-UniRule"/>
</dbReference>
<evidence type="ECO:0000256" key="10">
    <source>
        <dbReference type="ARBA" id="ARBA00022692"/>
    </source>
</evidence>
<comment type="subcellular location">
    <subcellularLocation>
        <location evidence="2 19">Cell membrane</location>
        <topology evidence="2 19">Multi-pass membrane protein</topology>
    </subcellularLocation>
</comment>
<feature type="transmembrane region" description="Helical" evidence="19">
    <location>
        <begin position="162"/>
        <end position="182"/>
    </location>
</feature>
<dbReference type="AlphaFoldDB" id="M1YYT2"/>
<dbReference type="STRING" id="1266370.NITGR_290019"/>
<sequence>MSAFFSALSFLSILPGPSRRTFDTRMVSHFPVVGLLIGGLLVAVDMIASWLFPPFLRAVVDVAFLAIITGALHLDGLADSADGLFSHRPCEEALAIMKDPRIGVMGAVALVLCLALKVAAVHGLSGPSTWLWLVIAPAFARSTQVIALATMPDARGGAGMGAPLYASSKTLACLVCILPLALPFFFDLRIGVCAVLVFAAVTSLALVYFHRRIGGMTGDTFGALSELVETALLVAGAAFHHASVSSAGFFFGKAVSP</sequence>
<keyword evidence="13 19" id="KW-0472">Membrane</keyword>
<keyword evidence="21" id="KW-1185">Reference proteome</keyword>
<comment type="pathway">
    <text evidence="3 19">Cofactor biosynthesis; adenosylcobalamin biosynthesis; adenosylcobalamin from cob(II)yrinate a,c-diamide: step 7/7.</text>
</comment>
<dbReference type="InterPro" id="IPR003805">
    <property type="entry name" value="CobS"/>
</dbReference>
<comment type="caution">
    <text evidence="20">The sequence shown here is derived from an EMBL/GenBank/DDBJ whole genome shotgun (WGS) entry which is preliminary data.</text>
</comment>
<evidence type="ECO:0000256" key="14">
    <source>
        <dbReference type="ARBA" id="ARBA00025228"/>
    </source>
</evidence>
<comment type="function">
    <text evidence="14 19">Joins adenosylcobinamide-GDP and alpha-ribazole to generate adenosylcobalamin (Ado-cobalamin). Also synthesizes adenosylcobalamin 5'-phosphate from adenosylcobinamide-GDP and alpha-ribazole 5'-phosphate.</text>
</comment>
<organism evidence="20 21">
    <name type="scientific">Nitrospina gracilis (strain 3/211)</name>
    <dbReference type="NCBI Taxonomy" id="1266370"/>
    <lineage>
        <taxon>Bacteria</taxon>
        <taxon>Pseudomonadati</taxon>
        <taxon>Nitrospinota/Tectimicrobiota group</taxon>
        <taxon>Nitrospinota</taxon>
        <taxon>Nitrospinia</taxon>
        <taxon>Nitrospinales</taxon>
        <taxon>Nitrospinaceae</taxon>
        <taxon>Nitrospina</taxon>
    </lineage>
</organism>
<protein>
    <recommendedName>
        <fullName evidence="6 19">Adenosylcobinamide-GDP ribazoletransferase</fullName>
        <ecNumber evidence="5 19">2.7.8.26</ecNumber>
    </recommendedName>
    <alternativeName>
        <fullName evidence="16 19">Cobalamin synthase</fullName>
    </alternativeName>
    <alternativeName>
        <fullName evidence="15 19">Cobalamin-5'-phosphate synthase</fullName>
    </alternativeName>
</protein>
<dbReference type="EMBL" id="CAQJ01000032">
    <property type="protein sequence ID" value="CCQ90421.1"/>
    <property type="molecule type" value="Genomic_DNA"/>
</dbReference>
<dbReference type="GO" id="GO:0009236">
    <property type="term" value="P:cobalamin biosynthetic process"/>
    <property type="evidence" value="ECO:0007669"/>
    <property type="project" value="UniProtKB-UniRule"/>
</dbReference>
<gene>
    <name evidence="19" type="primary">cobS</name>
    <name evidence="20" type="ORF">NITGR_290019</name>
</gene>
<evidence type="ECO:0000256" key="6">
    <source>
        <dbReference type="ARBA" id="ARBA00015850"/>
    </source>
</evidence>
<comment type="catalytic activity">
    <reaction evidence="18 19">
        <text>alpha-ribazole 5'-phosphate + adenosylcob(III)inamide-GDP = adenosylcob(III)alamin 5'-phosphate + GMP + H(+)</text>
        <dbReference type="Rhea" id="RHEA:23560"/>
        <dbReference type="ChEBI" id="CHEBI:15378"/>
        <dbReference type="ChEBI" id="CHEBI:57918"/>
        <dbReference type="ChEBI" id="CHEBI:58115"/>
        <dbReference type="ChEBI" id="CHEBI:60487"/>
        <dbReference type="ChEBI" id="CHEBI:60493"/>
        <dbReference type="EC" id="2.7.8.26"/>
    </reaction>
</comment>
<keyword evidence="11 19" id="KW-0460">Magnesium</keyword>
<evidence type="ECO:0000256" key="9">
    <source>
        <dbReference type="ARBA" id="ARBA00022679"/>
    </source>
</evidence>
<proteinExistence type="inferred from homology"/>
<dbReference type="HOGENOM" id="CLU_057426_3_1_0"/>
<comment type="similarity">
    <text evidence="4 19">Belongs to the CobS family.</text>
</comment>
<dbReference type="NCBIfam" id="TIGR00317">
    <property type="entry name" value="cobS"/>
    <property type="match status" value="1"/>
</dbReference>
<keyword evidence="8 19" id="KW-0169">Cobalamin biosynthesis</keyword>
<evidence type="ECO:0000256" key="5">
    <source>
        <dbReference type="ARBA" id="ARBA00013200"/>
    </source>
</evidence>
<feature type="transmembrane region" description="Helical" evidence="19">
    <location>
        <begin position="230"/>
        <end position="251"/>
    </location>
</feature>